<dbReference type="Pfam" id="PF00474">
    <property type="entry name" value="SSF"/>
    <property type="match status" value="1"/>
</dbReference>
<dbReference type="PANTHER" id="PTHR48086:SF7">
    <property type="entry name" value="SODIUM-SOLUTE SYMPORTER-RELATED"/>
    <property type="match status" value="1"/>
</dbReference>
<dbReference type="GO" id="GO:0005886">
    <property type="term" value="C:plasma membrane"/>
    <property type="evidence" value="ECO:0007669"/>
    <property type="project" value="TreeGrafter"/>
</dbReference>
<dbReference type="AlphaFoldDB" id="A0A4Z0NWI3"/>
<feature type="transmembrane region" description="Helical" evidence="9">
    <location>
        <begin position="230"/>
        <end position="252"/>
    </location>
</feature>
<feature type="transmembrane region" description="Helical" evidence="9">
    <location>
        <begin position="40"/>
        <end position="59"/>
    </location>
</feature>
<reference evidence="10 11" key="1">
    <citation type="submission" date="2019-04" db="EMBL/GenBank/DDBJ databases">
        <authorList>
            <person name="Feng G."/>
            <person name="Zhu H."/>
        </authorList>
    </citation>
    <scope>NUCLEOTIDE SEQUENCE [LARGE SCALE GENOMIC DNA]</scope>
    <source>
        <strain evidence="10 11">6HR-1</strain>
    </source>
</reference>
<dbReference type="PROSITE" id="PS50283">
    <property type="entry name" value="NA_SOLUT_SYMP_3"/>
    <property type="match status" value="1"/>
</dbReference>
<feature type="transmembrane region" description="Helical" evidence="9">
    <location>
        <begin position="153"/>
        <end position="175"/>
    </location>
</feature>
<feature type="region of interest" description="Disordered" evidence="8">
    <location>
        <begin position="459"/>
        <end position="478"/>
    </location>
</feature>
<dbReference type="Gene3D" id="1.20.1730.10">
    <property type="entry name" value="Sodium/glucose cotransporter"/>
    <property type="match status" value="1"/>
</dbReference>
<comment type="caution">
    <text evidence="10">The sequence shown here is derived from an EMBL/GenBank/DDBJ whole genome shotgun (WGS) entry which is preliminary data.</text>
</comment>
<evidence type="ECO:0000313" key="11">
    <source>
        <dbReference type="Proteomes" id="UP000297535"/>
    </source>
</evidence>
<feature type="transmembrane region" description="Helical" evidence="9">
    <location>
        <begin position="358"/>
        <end position="374"/>
    </location>
</feature>
<dbReference type="RefSeq" id="WP_135412998.1">
    <property type="nucleotide sequence ID" value="NZ_SRLB01000002.1"/>
</dbReference>
<feature type="transmembrane region" description="Helical" evidence="9">
    <location>
        <begin position="187"/>
        <end position="210"/>
    </location>
</feature>
<comment type="subcellular location">
    <subcellularLocation>
        <location evidence="1">Membrane</location>
        <topology evidence="1">Multi-pass membrane protein</topology>
    </subcellularLocation>
</comment>
<feature type="transmembrane region" description="Helical" evidence="9">
    <location>
        <begin position="122"/>
        <end position="141"/>
    </location>
</feature>
<evidence type="ECO:0000256" key="1">
    <source>
        <dbReference type="ARBA" id="ARBA00004141"/>
    </source>
</evidence>
<name>A0A4Z0NWI3_9HYPH</name>
<dbReference type="InterPro" id="IPR038377">
    <property type="entry name" value="Na/Glc_symporter_sf"/>
</dbReference>
<dbReference type="InterPro" id="IPR050277">
    <property type="entry name" value="Sodium:Solute_Symporter"/>
</dbReference>
<sequence>MHEFTEGESLTIAVMVVAYILFTGWLTLRLRSRTNAQFMTASRSMPALVVGVLLMSEFVGAKSTVGTAQEAFNSGIAAAWSVLGASIGFLLFGLLIVRRIYDSGEYTISAAVAQKYGKSTMMTVSVIMIYALLLVNVGNYVSGAAAISTALRVNIPTAMCIIAAVSTFYYVFGGLKGVAWVTILHSAIKVAGIGIILWVALSATGGIAPMQAALPPEYFTWDGKIGAATIFAWTFGTVGAIFSTQFIVQAISSTKSASAARASALYAAAFCFPLGIVLALIGLAAKTLNPTMNSLYALPIFMKSMHPLLAGVVTTSLVASIFVSVSTVALAIASLVVRDFYVPYWKPDPARELRMTRVFSLVIAVVPLVFVFFIPEILKLSFFTRALRLSISIVAMVGFYLPWFSSNRGATLGLLGAALATTAWYALGNPYGIDNMYVAALAPLLVMAVERLFRWGDKPAPGREPAAAPEPVRPATTA</sequence>
<keyword evidence="5 9" id="KW-1133">Transmembrane helix</keyword>
<feature type="transmembrane region" description="Helical" evidence="9">
    <location>
        <begin position="264"/>
        <end position="288"/>
    </location>
</feature>
<evidence type="ECO:0000256" key="4">
    <source>
        <dbReference type="ARBA" id="ARBA00022692"/>
    </source>
</evidence>
<evidence type="ECO:0000256" key="2">
    <source>
        <dbReference type="ARBA" id="ARBA00006434"/>
    </source>
</evidence>
<keyword evidence="4 9" id="KW-0812">Transmembrane</keyword>
<feature type="transmembrane region" description="Helical" evidence="9">
    <location>
        <begin position="12"/>
        <end position="28"/>
    </location>
</feature>
<evidence type="ECO:0000256" key="3">
    <source>
        <dbReference type="ARBA" id="ARBA00022448"/>
    </source>
</evidence>
<feature type="transmembrane region" description="Helical" evidence="9">
    <location>
        <begin position="308"/>
        <end position="337"/>
    </location>
</feature>
<keyword evidence="3" id="KW-0813">Transport</keyword>
<dbReference type="PANTHER" id="PTHR48086">
    <property type="entry name" value="SODIUM/PROLINE SYMPORTER-RELATED"/>
    <property type="match status" value="1"/>
</dbReference>
<evidence type="ECO:0000256" key="5">
    <source>
        <dbReference type="ARBA" id="ARBA00022989"/>
    </source>
</evidence>
<accession>A0A4Z0NWI3</accession>
<dbReference type="GO" id="GO:0022857">
    <property type="term" value="F:transmembrane transporter activity"/>
    <property type="evidence" value="ECO:0007669"/>
    <property type="project" value="InterPro"/>
</dbReference>
<feature type="compositionally biased region" description="Low complexity" evidence="8">
    <location>
        <begin position="463"/>
        <end position="478"/>
    </location>
</feature>
<evidence type="ECO:0000313" key="10">
    <source>
        <dbReference type="EMBL" id="TGE01684.1"/>
    </source>
</evidence>
<evidence type="ECO:0000256" key="9">
    <source>
        <dbReference type="SAM" id="Phobius"/>
    </source>
</evidence>
<dbReference type="OrthoDB" id="3651542at2"/>
<evidence type="ECO:0000256" key="7">
    <source>
        <dbReference type="RuleBase" id="RU362091"/>
    </source>
</evidence>
<dbReference type="InterPro" id="IPR001734">
    <property type="entry name" value="Na/solute_symporter"/>
</dbReference>
<dbReference type="CDD" id="cd10322">
    <property type="entry name" value="SLC5sbd"/>
    <property type="match status" value="1"/>
</dbReference>
<dbReference type="EMBL" id="SRLB01000002">
    <property type="protein sequence ID" value="TGE01684.1"/>
    <property type="molecule type" value="Genomic_DNA"/>
</dbReference>
<feature type="transmembrane region" description="Helical" evidence="9">
    <location>
        <begin position="386"/>
        <end position="403"/>
    </location>
</feature>
<feature type="transmembrane region" description="Helical" evidence="9">
    <location>
        <begin position="79"/>
        <end position="101"/>
    </location>
</feature>
<comment type="similarity">
    <text evidence="2 7">Belongs to the sodium:solute symporter (SSF) (TC 2.A.21) family.</text>
</comment>
<organism evidence="10 11">
    <name type="scientific">Methylobacterium nonmethylotrophicum</name>
    <dbReference type="NCBI Taxonomy" id="1141884"/>
    <lineage>
        <taxon>Bacteria</taxon>
        <taxon>Pseudomonadati</taxon>
        <taxon>Pseudomonadota</taxon>
        <taxon>Alphaproteobacteria</taxon>
        <taxon>Hyphomicrobiales</taxon>
        <taxon>Methylobacteriaceae</taxon>
        <taxon>Methylobacterium</taxon>
    </lineage>
</organism>
<proteinExistence type="inferred from homology"/>
<keyword evidence="6 9" id="KW-0472">Membrane</keyword>
<keyword evidence="11" id="KW-1185">Reference proteome</keyword>
<feature type="transmembrane region" description="Helical" evidence="9">
    <location>
        <begin position="410"/>
        <end position="427"/>
    </location>
</feature>
<dbReference type="Proteomes" id="UP000297535">
    <property type="component" value="Unassembled WGS sequence"/>
</dbReference>
<evidence type="ECO:0000256" key="8">
    <source>
        <dbReference type="SAM" id="MobiDB-lite"/>
    </source>
</evidence>
<evidence type="ECO:0000256" key="6">
    <source>
        <dbReference type="ARBA" id="ARBA00023136"/>
    </source>
</evidence>
<gene>
    <name evidence="10" type="ORF">EU555_03135</name>
</gene>
<protein>
    <submittedName>
        <fullName evidence="10">Sodium:solute symporter family protein</fullName>
    </submittedName>
</protein>